<dbReference type="SUPFAM" id="SSF52009">
    <property type="entry name" value="Phosphohistidine domain"/>
    <property type="match status" value="1"/>
</dbReference>
<keyword evidence="16 26" id="KW-0808">Transferase</keyword>
<dbReference type="InterPro" id="IPR004701">
    <property type="entry name" value="PTS_EIIA_man-typ"/>
</dbReference>
<keyword evidence="23" id="KW-0175">Coiled coil</keyword>
<comment type="catalytic activity">
    <reaction evidence="1">
        <text>L-histidyl-[protein] + phosphoenolpyruvate = N(pros)-phospho-L-histidyl-[protein] + pyruvate</text>
        <dbReference type="Rhea" id="RHEA:23880"/>
        <dbReference type="Rhea" id="RHEA-COMP:9745"/>
        <dbReference type="Rhea" id="RHEA-COMP:9746"/>
        <dbReference type="ChEBI" id="CHEBI:15361"/>
        <dbReference type="ChEBI" id="CHEBI:29979"/>
        <dbReference type="ChEBI" id="CHEBI:58702"/>
        <dbReference type="ChEBI" id="CHEBI:64837"/>
        <dbReference type="EC" id="2.7.3.9"/>
    </reaction>
</comment>
<evidence type="ECO:0000256" key="7">
    <source>
        <dbReference type="ARBA" id="ARBA00004496"/>
    </source>
</evidence>
<dbReference type="InterPro" id="IPR040442">
    <property type="entry name" value="Pyrv_kinase-like_dom_sf"/>
</dbReference>
<dbReference type="GO" id="GO:0016020">
    <property type="term" value="C:membrane"/>
    <property type="evidence" value="ECO:0007669"/>
    <property type="project" value="InterPro"/>
</dbReference>
<sequence length="845" mass="92360">MVGIVIVAHSYKLAEGVKELAEQMSQGRVSIVAAGGLDKDTIGTNAERILKAISEAYQEDGVLIMVDLGSAILSTEMAIEMLPEEQRKGVKISNAPLVEGAMAAVVEASLGSSLEKVNASALAVVNLPKVAGEEVTPVKDEKIYIPEVNEIVLTLKNKFGLHARPAALFVQTAGSFTSQVLIKNITRNTNSVNAKSLLEVLTLGTEQGQQIVISAEGKDAKKALSALQELVESGLGEEIEEVSIKPESLPAKPPVKIQLPTASEPVYEKPEAQLILKGVGVSQGIAIGLAFVYNPKILTIPDYKVENIDKQFNRLANALNKAKQEIKELRDIISREAGSKEAEIFNAHLLFLEDNEFLGKIKTKITEDKINVESALMKIVREYTGKMRLMDSDLFRQRAVDIEEVGRRVLRILLGVGTQTMTTLPEKVIVLAEDLAPSDTIQMDREKVLGFCTARGSATSHTAILASSLGIPAVVGIGEKIKEVPENSILIIDSQEGLILVNPEKETLKLYQDKQNDLHELKKRAVEKALGSAITLDGRHVEVSANIGDLDTAKKALEFAADGIGLLRTEFLYLNREIPPGEEEQVQVYKEILETMGPRPVIFRTLDIGGDKPASYLSIPKELNPFLGWRAIRYCLDNPEILKTQLRAILRSGYGYNIKIMFPMITTLEELLKAKKILEEVRNDLQERGIKQAETFELGIMIEVPAAALMADVLAQEVDFFSIGTNDLIQYTMACDRTNEQVASLYQPLHPAVLHLIRIIIDAAHQAGKWVGMCGEMASLREAVPILLGLGLDEFSLSPQGIPEIKKIIGDMTVSQASEIANKALSLNSVEEIKKLTATVLKSLK</sequence>
<evidence type="ECO:0000256" key="9">
    <source>
        <dbReference type="ARBA" id="ARBA00012095"/>
    </source>
</evidence>
<evidence type="ECO:0000256" key="2">
    <source>
        <dbReference type="ARBA" id="ARBA00001113"/>
    </source>
</evidence>
<keyword evidence="15" id="KW-0762">Sugar transport</keyword>
<dbReference type="InterPro" id="IPR050499">
    <property type="entry name" value="PEP-utilizing_PTS_enzyme"/>
</dbReference>
<comment type="similarity">
    <text evidence="8">Belongs to the PEP-utilizing enzyme family.</text>
</comment>
<dbReference type="NCBIfam" id="TIGR02364">
    <property type="entry name" value="dha_pts"/>
    <property type="match status" value="1"/>
</dbReference>
<dbReference type="GO" id="GO:0047324">
    <property type="term" value="F:phosphoenolpyruvate-glycerone phosphotransferase activity"/>
    <property type="evidence" value="ECO:0007669"/>
    <property type="project" value="UniProtKB-EC"/>
</dbReference>
<evidence type="ECO:0000256" key="16">
    <source>
        <dbReference type="ARBA" id="ARBA00022679"/>
    </source>
</evidence>
<dbReference type="InterPro" id="IPR035895">
    <property type="entry name" value="HPr-like_sf"/>
</dbReference>
<dbReference type="Gene3D" id="3.50.30.10">
    <property type="entry name" value="Phosphohistidine domain"/>
    <property type="match status" value="1"/>
</dbReference>
<evidence type="ECO:0000256" key="23">
    <source>
        <dbReference type="SAM" id="Coils"/>
    </source>
</evidence>
<dbReference type="EC" id="2.7.1.121" evidence="9"/>
<dbReference type="Gene3D" id="3.30.1340.10">
    <property type="entry name" value="HPr-like"/>
    <property type="match status" value="1"/>
</dbReference>
<dbReference type="GO" id="GO:0008965">
    <property type="term" value="F:phosphoenolpyruvate-protein phosphotransferase activity"/>
    <property type="evidence" value="ECO:0007669"/>
    <property type="project" value="UniProtKB-EC"/>
</dbReference>
<evidence type="ECO:0000313" key="26">
    <source>
        <dbReference type="EMBL" id="MBT9145346.1"/>
    </source>
</evidence>
<evidence type="ECO:0000256" key="4">
    <source>
        <dbReference type="ARBA" id="ARBA00002728"/>
    </source>
</evidence>
<evidence type="ECO:0000256" key="11">
    <source>
        <dbReference type="ARBA" id="ARBA00016544"/>
    </source>
</evidence>
<dbReference type="PRINTS" id="PR00107">
    <property type="entry name" value="PHOSPHOCPHPR"/>
</dbReference>
<gene>
    <name evidence="26" type="primary">ptsI</name>
    <name evidence="26" type="ORF">DDT42_01217</name>
</gene>
<keyword evidence="14" id="KW-0963">Cytoplasm</keyword>
<dbReference type="Gene3D" id="3.40.50.510">
    <property type="entry name" value="Phosphotransferase system, mannose-type IIA component"/>
    <property type="match status" value="1"/>
</dbReference>
<comment type="subcellular location">
    <subcellularLocation>
        <location evidence="7">Cytoplasm</location>
    </subcellularLocation>
</comment>
<dbReference type="CDD" id="cd00367">
    <property type="entry name" value="PTS-HPr_like"/>
    <property type="match status" value="1"/>
</dbReference>
<dbReference type="Pfam" id="PF00391">
    <property type="entry name" value="PEP-utilizers"/>
    <property type="match status" value="1"/>
</dbReference>
<dbReference type="InterPro" id="IPR000121">
    <property type="entry name" value="PEP_util_C"/>
</dbReference>
<evidence type="ECO:0000256" key="5">
    <source>
        <dbReference type="ARBA" id="ARBA00002788"/>
    </source>
</evidence>
<dbReference type="PROSITE" id="PS51350">
    <property type="entry name" value="PTS_HPR_DOM"/>
    <property type="match status" value="1"/>
</dbReference>
<evidence type="ECO:0000256" key="12">
    <source>
        <dbReference type="ARBA" id="ARBA00020422"/>
    </source>
</evidence>
<dbReference type="PRINTS" id="PR01736">
    <property type="entry name" value="PHPHTRNFRASE"/>
</dbReference>
<comment type="function">
    <text evidence="4">General (non sugar-specific) component of the phosphoenolpyruvate-dependent sugar phosphotransferase system (sugar PTS). This major carbohydrate active-transport system catalyzes the phosphorylation of incoming sugar substrates concomitantly with their translocation across the cell membrane. Enzyme I transfers the phosphoryl group from phosphoenolpyruvate (PEP) to the phosphoryl carrier protein (HPr).</text>
</comment>
<evidence type="ECO:0000256" key="21">
    <source>
        <dbReference type="ARBA" id="ARBA00033235"/>
    </source>
</evidence>
<comment type="function">
    <text evidence="5">Component of the dihydroxyacetone kinase complex, which is responsible for the phosphoenolpyruvate (PEP)-dependent phosphorylation of dihydroxyacetone. DhaM serves as the phosphoryl donor. Is phosphorylated by phosphoenolpyruvate in an EI- and HPr-dependent reaction, and a phosphorelay system on histidine residues finally leads to phosphoryl transfer to DhaL and dihydroxyacetone.</text>
</comment>
<dbReference type="GO" id="GO:0046872">
    <property type="term" value="F:metal ion binding"/>
    <property type="evidence" value="ECO:0007669"/>
    <property type="project" value="UniProtKB-KW"/>
</dbReference>
<evidence type="ECO:0000256" key="20">
    <source>
        <dbReference type="ARBA" id="ARBA00022842"/>
    </source>
</evidence>
<evidence type="ECO:0000256" key="17">
    <source>
        <dbReference type="ARBA" id="ARBA00022683"/>
    </source>
</evidence>
<dbReference type="EC" id="2.7.3.9" evidence="10"/>
<keyword evidence="20" id="KW-0460">Magnesium</keyword>
<reference evidence="26 27" key="1">
    <citation type="journal article" date="2021" name="bioRxiv">
        <title>Unique metabolic strategies in Hadean analogues reveal hints for primordial physiology.</title>
        <authorList>
            <person name="Nobu M.K."/>
            <person name="Nakai R."/>
            <person name="Tamazawa S."/>
            <person name="Mori H."/>
            <person name="Toyoda A."/>
            <person name="Ijiri A."/>
            <person name="Suzuki S."/>
            <person name="Kurokawa K."/>
            <person name="Kamagata Y."/>
            <person name="Tamaki H."/>
        </authorList>
    </citation>
    <scope>NUCLEOTIDE SEQUENCE [LARGE SCALE GENOMIC DNA]</scope>
    <source>
        <strain evidence="26">BS525</strain>
    </source>
</reference>
<dbReference type="InterPro" id="IPR006318">
    <property type="entry name" value="PTS_EI-like"/>
</dbReference>
<name>A0A9E2F4R1_PSYF1</name>
<evidence type="ECO:0000256" key="15">
    <source>
        <dbReference type="ARBA" id="ARBA00022597"/>
    </source>
</evidence>
<evidence type="ECO:0000256" key="3">
    <source>
        <dbReference type="ARBA" id="ARBA00001946"/>
    </source>
</evidence>
<comment type="function">
    <text evidence="6">General (non sugar-specific) component of the phosphoenolpyruvate-dependent sugar phosphotransferase system (sugar PTS). This major carbohydrate active-transport system catalyzes the phosphorylation of incoming sugar substrates concomitantly with their translocation across the cell membrane. The phosphoryl group from phosphoenolpyruvate (PEP) is transferred to the phosphoryl carrier protein HPr by enzyme I. Phospho-HPr then transfers it to the PTS EIIA domain.</text>
</comment>
<dbReference type="PROSITE" id="PS00742">
    <property type="entry name" value="PEP_ENZYMES_2"/>
    <property type="match status" value="1"/>
</dbReference>
<evidence type="ECO:0000259" key="25">
    <source>
        <dbReference type="PROSITE" id="PS51350"/>
    </source>
</evidence>
<feature type="coiled-coil region" evidence="23">
    <location>
        <begin position="305"/>
        <end position="339"/>
    </location>
</feature>
<dbReference type="Pfam" id="PF03610">
    <property type="entry name" value="EIIA-man"/>
    <property type="match status" value="1"/>
</dbReference>
<comment type="cofactor">
    <cofactor evidence="3">
        <name>Mg(2+)</name>
        <dbReference type="ChEBI" id="CHEBI:18420"/>
    </cofactor>
</comment>
<evidence type="ECO:0000259" key="24">
    <source>
        <dbReference type="PROSITE" id="PS51096"/>
    </source>
</evidence>
<evidence type="ECO:0000256" key="10">
    <source>
        <dbReference type="ARBA" id="ARBA00012232"/>
    </source>
</evidence>
<keyword evidence="13" id="KW-0813">Transport</keyword>
<keyword evidence="17" id="KW-0598">Phosphotransferase system</keyword>
<dbReference type="SUPFAM" id="SSF53062">
    <property type="entry name" value="PTS system fructose IIA component-like"/>
    <property type="match status" value="1"/>
</dbReference>
<evidence type="ECO:0000256" key="14">
    <source>
        <dbReference type="ARBA" id="ARBA00022490"/>
    </source>
</evidence>
<dbReference type="PROSITE" id="PS00369">
    <property type="entry name" value="PTS_HPR_HIS"/>
    <property type="match status" value="1"/>
</dbReference>
<dbReference type="PANTHER" id="PTHR46244:SF3">
    <property type="entry name" value="PHOSPHOENOLPYRUVATE-PROTEIN PHOSPHOTRANSFERASE"/>
    <property type="match status" value="1"/>
</dbReference>
<keyword evidence="18" id="KW-0479">Metal-binding</keyword>
<evidence type="ECO:0000256" key="6">
    <source>
        <dbReference type="ARBA" id="ARBA00003681"/>
    </source>
</evidence>
<evidence type="ECO:0000256" key="1">
    <source>
        <dbReference type="ARBA" id="ARBA00000683"/>
    </source>
</evidence>
<evidence type="ECO:0000256" key="22">
    <source>
        <dbReference type="ARBA" id="ARBA00046577"/>
    </source>
</evidence>
<organism evidence="26 27">
    <name type="scientific">Psychracetigena formicireducens</name>
    <dbReference type="NCBI Taxonomy" id="2986056"/>
    <lineage>
        <taxon>Bacteria</taxon>
        <taxon>Bacillati</taxon>
        <taxon>Candidatus Lithacetigenota</taxon>
        <taxon>Candidatus Psychracetigena</taxon>
    </lineage>
</organism>
<comment type="catalytic activity">
    <reaction evidence="2">
        <text>dihydroxyacetone + phosphoenolpyruvate = dihydroxyacetone phosphate + pyruvate</text>
        <dbReference type="Rhea" id="RHEA:18381"/>
        <dbReference type="ChEBI" id="CHEBI:15361"/>
        <dbReference type="ChEBI" id="CHEBI:16016"/>
        <dbReference type="ChEBI" id="CHEBI:57642"/>
        <dbReference type="ChEBI" id="CHEBI:58702"/>
        <dbReference type="EC" id="2.7.1.121"/>
    </reaction>
</comment>
<dbReference type="InterPro" id="IPR001020">
    <property type="entry name" value="PTS_HPr_His_P_site"/>
</dbReference>
<dbReference type="PROSITE" id="PS51096">
    <property type="entry name" value="PTS_EIIA_TYPE_4"/>
    <property type="match status" value="1"/>
</dbReference>
<evidence type="ECO:0000256" key="8">
    <source>
        <dbReference type="ARBA" id="ARBA00007837"/>
    </source>
</evidence>
<dbReference type="Pfam" id="PF02896">
    <property type="entry name" value="PEP-utilizers_C"/>
    <property type="match status" value="1"/>
</dbReference>
<dbReference type="Pfam" id="PF00381">
    <property type="entry name" value="PTS-HPr"/>
    <property type="match status" value="1"/>
</dbReference>
<accession>A0A9E2F4R1</accession>
<evidence type="ECO:0000256" key="19">
    <source>
        <dbReference type="ARBA" id="ARBA00022777"/>
    </source>
</evidence>
<dbReference type="Gene3D" id="3.20.20.60">
    <property type="entry name" value="Phosphoenolpyruvate-binding domains"/>
    <property type="match status" value="1"/>
</dbReference>
<dbReference type="SUPFAM" id="SSF55594">
    <property type="entry name" value="HPr-like"/>
    <property type="match status" value="1"/>
</dbReference>
<evidence type="ECO:0000256" key="13">
    <source>
        <dbReference type="ARBA" id="ARBA00022448"/>
    </source>
</evidence>
<keyword evidence="19" id="KW-0418">Kinase</keyword>
<dbReference type="GO" id="GO:0005737">
    <property type="term" value="C:cytoplasm"/>
    <property type="evidence" value="ECO:0007669"/>
    <property type="project" value="UniProtKB-SubCell"/>
</dbReference>
<protein>
    <recommendedName>
        <fullName evidence="12">Phosphocarrier protein HPr</fullName>
        <ecNumber evidence="9">2.7.1.121</ecNumber>
        <ecNumber evidence="10">2.7.3.9</ecNumber>
    </recommendedName>
    <alternativeName>
        <fullName evidence="11">Phosphoenolpyruvate-protein phosphotransferase</fullName>
    </alternativeName>
    <alternativeName>
        <fullName evidence="21">Phosphotransferase system, enzyme I</fullName>
    </alternativeName>
</protein>
<feature type="domain" description="PTS EIIA type-4" evidence="24">
    <location>
        <begin position="1"/>
        <end position="135"/>
    </location>
</feature>
<dbReference type="SUPFAM" id="SSF51621">
    <property type="entry name" value="Phosphoenolpyruvate/pyruvate domain"/>
    <property type="match status" value="1"/>
</dbReference>
<dbReference type="GO" id="GO:0009401">
    <property type="term" value="P:phosphoenolpyruvate-dependent sugar phosphotransferase system"/>
    <property type="evidence" value="ECO:0007669"/>
    <property type="project" value="UniProtKB-KW"/>
</dbReference>
<evidence type="ECO:0000256" key="18">
    <source>
        <dbReference type="ARBA" id="ARBA00022723"/>
    </source>
</evidence>
<dbReference type="InterPro" id="IPR015813">
    <property type="entry name" value="Pyrv/PenolPyrv_kinase-like_dom"/>
</dbReference>
<dbReference type="Pfam" id="PF05524">
    <property type="entry name" value="PEP-utilisers_N"/>
    <property type="match status" value="1"/>
</dbReference>
<dbReference type="Proteomes" id="UP000811545">
    <property type="component" value="Unassembled WGS sequence"/>
</dbReference>
<dbReference type="InterPro" id="IPR008731">
    <property type="entry name" value="PTS_EIN"/>
</dbReference>
<comment type="subunit">
    <text evidence="22">Homodimer. The dihydroxyacetone kinase complex is composed of a homodimer of DhaM, a homodimer of DhaK and the subunit DhaL.</text>
</comment>
<dbReference type="NCBIfam" id="TIGR01003">
    <property type="entry name" value="PTS_HPr_family"/>
    <property type="match status" value="1"/>
</dbReference>
<dbReference type="NCBIfam" id="TIGR01417">
    <property type="entry name" value="PTS_I_fam"/>
    <property type="match status" value="1"/>
</dbReference>
<feature type="domain" description="HPr" evidence="25">
    <location>
        <begin position="146"/>
        <end position="238"/>
    </location>
</feature>
<proteinExistence type="inferred from homology"/>
<dbReference type="InterPro" id="IPR036662">
    <property type="entry name" value="PTS_EIIA_man-typ_sf"/>
</dbReference>
<dbReference type="InterPro" id="IPR036637">
    <property type="entry name" value="Phosphohistidine_dom_sf"/>
</dbReference>
<evidence type="ECO:0000313" key="27">
    <source>
        <dbReference type="Proteomes" id="UP000811545"/>
    </source>
</evidence>
<comment type="caution">
    <text evidence="26">The sequence shown here is derived from an EMBL/GenBank/DDBJ whole genome shotgun (WGS) entry which is preliminary data.</text>
</comment>
<dbReference type="PANTHER" id="PTHR46244">
    <property type="entry name" value="PHOSPHOENOLPYRUVATE-PROTEIN PHOSPHOTRANSFERASE"/>
    <property type="match status" value="1"/>
</dbReference>
<dbReference type="InterPro" id="IPR008279">
    <property type="entry name" value="PEP-util_enz_mobile_dom"/>
</dbReference>
<dbReference type="EMBL" id="QLTW01000078">
    <property type="protein sequence ID" value="MBT9145346.1"/>
    <property type="molecule type" value="Genomic_DNA"/>
</dbReference>
<dbReference type="InterPro" id="IPR036618">
    <property type="entry name" value="PtsI_HPr-bd_sf"/>
</dbReference>
<dbReference type="SUPFAM" id="SSF47831">
    <property type="entry name" value="Enzyme I of the PEP:sugar phosphotransferase system HPr-binding (sub)domain"/>
    <property type="match status" value="1"/>
</dbReference>
<dbReference type="Gene3D" id="1.10.274.10">
    <property type="entry name" value="PtsI, HPr-binding domain"/>
    <property type="match status" value="1"/>
</dbReference>
<dbReference type="InterPro" id="IPR012844">
    <property type="entry name" value="DhaM_N"/>
</dbReference>
<dbReference type="AlphaFoldDB" id="A0A9E2F4R1"/>
<dbReference type="InterPro" id="IPR023151">
    <property type="entry name" value="PEP_util_CS"/>
</dbReference>
<dbReference type="InterPro" id="IPR000032">
    <property type="entry name" value="HPr-like"/>
</dbReference>